<feature type="region of interest" description="Disordered" evidence="1">
    <location>
        <begin position="691"/>
        <end position="717"/>
    </location>
</feature>
<evidence type="ECO:0000313" key="2">
    <source>
        <dbReference type="Proteomes" id="UP000694865"/>
    </source>
</evidence>
<feature type="region of interest" description="Disordered" evidence="1">
    <location>
        <begin position="848"/>
        <end position="868"/>
    </location>
</feature>
<dbReference type="Proteomes" id="UP000694865">
    <property type="component" value="Unplaced"/>
</dbReference>
<dbReference type="SUPFAM" id="SSF48371">
    <property type="entry name" value="ARM repeat"/>
    <property type="match status" value="2"/>
</dbReference>
<reference evidence="3" key="1">
    <citation type="submission" date="2025-08" db="UniProtKB">
        <authorList>
            <consortium name="RefSeq"/>
        </authorList>
    </citation>
    <scope>IDENTIFICATION</scope>
    <source>
        <tissue evidence="3">Testes</tissue>
    </source>
</reference>
<feature type="region of interest" description="Disordered" evidence="1">
    <location>
        <begin position="655"/>
        <end position="674"/>
    </location>
</feature>
<organism evidence="2 3">
    <name type="scientific">Saccoglossus kowalevskii</name>
    <name type="common">Acorn worm</name>
    <dbReference type="NCBI Taxonomy" id="10224"/>
    <lineage>
        <taxon>Eukaryota</taxon>
        <taxon>Metazoa</taxon>
        <taxon>Hemichordata</taxon>
        <taxon>Enteropneusta</taxon>
        <taxon>Harrimaniidae</taxon>
        <taxon>Saccoglossus</taxon>
    </lineage>
</organism>
<sequence>MTIMIFLTQQEPKNEHVAMAAYMNPKLISRDPPLSVVGGNAVKPRPRTTRPGTALYGDHVHNDRSAESDDIAALLSRLQSTNLRGDQQPKSTKHLMNIKCSCGDLSNLTLKLEDISESDSDSDQCEFSFSQLLSTLIAYNKKDFKKLSVPVKNLISSYNENEIITHEQLKQLLDLLNNGSIPVKEAVAIVIQRISCHETNAENLIERNFVYHLVKLLERPETTLQAYSTCITKDHQNLCSDIWMEYMVVKGLPLIANILSHSNIKSVQVAALCVMRSLAANGKLCILIVDQCMQPIMDNAYLSKEHKKVTCSIMANLAAHNDHIISNILDWNTLPLISTVLKDGTCGAQIYGMTFLANLSECDYGLSVILEEQLVQYVIYSIANSSCREIRETACRIIKNMLVCRKTPQLRDFILQIANLNSQKDTTEADMDMTTLDTEALLKLGIGRKEVSAKVEKGVKKLTCILITLLLREAKIDVNAETKKVQNIGFRPSRDRYQTLKYIISCLTAIIALPLNKPRYYDGAGDAETRPNCQHQKTNPNMVKILVENGALYVLDVLFVYSCKLIGNNSGMMSSENNSGMMSSENNSIDVLHLHALMNMWDKPDTVTFRFDPKELYFVHHMLTFISIFVSFCSRLVYADLEQKILQDLKEEQQECNKDDDVDEKSTPINDNPDKKVTWCDSIPSILHVPSHPTSSSVLLATPRQPSRQGRRTKLKERIRPSSGYRFHRRGCNPAENSDKLFFERLEREMSDLKKHMKLLMLKEGVIQSVGPWLQSDFIEIKVTVLDILQCMIQPLIGTDYGMKSVTPFSKRPTSAKTITERDEAIQRALGHMTDSSAMIINDALNKAKRPRPASAPSKNTKGKLQERHAPHRLLSWKPTIDYSHPLSWQCCLSIFDVCGMSNMSGLSSSNHQVKLKSLMIIHNAAAFGETTIHMKLSSLGCIPKLIEFLRLNDGEDLMQILALMTIRTLVTEDTRLKQLFVKHGGADLLMAMSNWTSGMVKKEVTQTLTSITR</sequence>
<accession>A0ABM0MX34</accession>
<evidence type="ECO:0000256" key="1">
    <source>
        <dbReference type="SAM" id="MobiDB-lite"/>
    </source>
</evidence>
<dbReference type="InterPro" id="IPR016024">
    <property type="entry name" value="ARM-type_fold"/>
</dbReference>
<gene>
    <name evidence="3" type="primary">LOC102801813</name>
</gene>
<dbReference type="GeneID" id="102801813"/>
<feature type="compositionally biased region" description="Polar residues" evidence="1">
    <location>
        <begin position="692"/>
        <end position="708"/>
    </location>
</feature>
<dbReference type="RefSeq" id="XP_006824575.1">
    <property type="nucleotide sequence ID" value="XM_006824512.1"/>
</dbReference>
<evidence type="ECO:0000313" key="3">
    <source>
        <dbReference type="RefSeq" id="XP_006824575.1"/>
    </source>
</evidence>
<protein>
    <submittedName>
        <fullName evidence="3">Uncharacterized protein LOC102801813</fullName>
    </submittedName>
</protein>
<dbReference type="InterPro" id="IPR011989">
    <property type="entry name" value="ARM-like"/>
</dbReference>
<name>A0ABM0MX34_SACKO</name>
<proteinExistence type="predicted"/>
<keyword evidence="2" id="KW-1185">Reference proteome</keyword>
<dbReference type="Gene3D" id="1.25.10.10">
    <property type="entry name" value="Leucine-rich Repeat Variant"/>
    <property type="match status" value="3"/>
</dbReference>
<feature type="region of interest" description="Disordered" evidence="1">
    <location>
        <begin position="36"/>
        <end position="61"/>
    </location>
</feature>
<feature type="non-terminal residue" evidence="3">
    <location>
        <position position="1014"/>
    </location>
</feature>